<comment type="caution">
    <text evidence="2">The sequence shown here is derived from an EMBL/GenBank/DDBJ whole genome shotgun (WGS) entry which is preliminary data.</text>
</comment>
<dbReference type="InterPro" id="IPR022062">
    <property type="entry name" value="DUF3618"/>
</dbReference>
<feature type="region of interest" description="Disordered" evidence="1">
    <location>
        <begin position="316"/>
        <end position="364"/>
    </location>
</feature>
<evidence type="ECO:0000313" key="2">
    <source>
        <dbReference type="EMBL" id="MBP0617812.1"/>
    </source>
</evidence>
<dbReference type="EMBL" id="JAGJCF010000020">
    <property type="protein sequence ID" value="MBP0617812.1"/>
    <property type="molecule type" value="Genomic_DNA"/>
</dbReference>
<keyword evidence="3" id="KW-1185">Reference proteome</keyword>
<feature type="compositionally biased region" description="Low complexity" evidence="1">
    <location>
        <begin position="127"/>
        <end position="143"/>
    </location>
</feature>
<gene>
    <name evidence="2" type="ORF">J6595_19710</name>
</gene>
<reference evidence="2 3" key="1">
    <citation type="submission" date="2021-04" db="EMBL/GenBank/DDBJ databases">
        <title>Whole genome sequence of Jiella sp. KSK16Y-1.</title>
        <authorList>
            <person name="Tuo L."/>
        </authorList>
    </citation>
    <scope>NUCLEOTIDE SEQUENCE [LARGE SCALE GENOMIC DNA]</scope>
    <source>
        <strain evidence="2 3">KSK16Y-1</strain>
    </source>
</reference>
<evidence type="ECO:0000313" key="3">
    <source>
        <dbReference type="Proteomes" id="UP000678276"/>
    </source>
</evidence>
<feature type="compositionally biased region" description="Basic and acidic residues" evidence="1">
    <location>
        <begin position="323"/>
        <end position="364"/>
    </location>
</feature>
<accession>A0ABS4BMS0</accession>
<feature type="compositionally biased region" description="Basic and acidic residues" evidence="1">
    <location>
        <begin position="107"/>
        <end position="121"/>
    </location>
</feature>
<feature type="compositionally biased region" description="Low complexity" evidence="1">
    <location>
        <begin position="202"/>
        <end position="211"/>
    </location>
</feature>
<organism evidence="2 3">
    <name type="scientific">Jiella mangrovi</name>
    <dbReference type="NCBI Taxonomy" id="2821407"/>
    <lineage>
        <taxon>Bacteria</taxon>
        <taxon>Pseudomonadati</taxon>
        <taxon>Pseudomonadota</taxon>
        <taxon>Alphaproteobacteria</taxon>
        <taxon>Hyphomicrobiales</taxon>
        <taxon>Aurantimonadaceae</taxon>
        <taxon>Jiella</taxon>
    </lineage>
</organism>
<dbReference type="RefSeq" id="WP_209596946.1">
    <property type="nucleotide sequence ID" value="NZ_JAGJCF010000020.1"/>
</dbReference>
<feature type="region of interest" description="Disordered" evidence="1">
    <location>
        <begin position="196"/>
        <end position="243"/>
    </location>
</feature>
<feature type="compositionally biased region" description="Polar residues" evidence="1">
    <location>
        <begin position="219"/>
        <end position="229"/>
    </location>
</feature>
<feature type="compositionally biased region" description="Low complexity" evidence="1">
    <location>
        <begin position="151"/>
        <end position="161"/>
    </location>
</feature>
<protein>
    <submittedName>
        <fullName evidence="2">DUF3618 domain-containing protein</fullName>
    </submittedName>
</protein>
<evidence type="ECO:0000256" key="1">
    <source>
        <dbReference type="SAM" id="MobiDB-lite"/>
    </source>
</evidence>
<proteinExistence type="predicted"/>
<feature type="region of interest" description="Disordered" evidence="1">
    <location>
        <begin position="107"/>
        <end position="170"/>
    </location>
</feature>
<name>A0ABS4BMS0_9HYPH</name>
<sequence length="364" mass="38563">MSTDTDRLEREAESHRASLDSTFDAIRDRLSVGQIVDEFSGYLKEGQGADTVKNLGRQVRDNPLALGLVGAGLAWLFLGDGARSRGREMSDRYSRWREDREYDRFDEAFPPHDRDFSDERPITSGRYPTPSAASASSYASPSSEPYPPTDSSAQSTSVTGSSGSGIGGKISEAASSIGTAGTSAASSVSESAKSAGETVSGAARSASNAARQGLHDATDTMSHATSSAMDSARRTGRSAYRAGSRAQRNLADLVHDEPLVFGAVALAIGAAVGAMLPATRTEDEWMGETRDHLRDEAYERGRNTLQKAEAVASRAYEAASDEAEGKGLKPKASQHDETIAERVSDVVKTGKDAVKSEAKEEGLS</sequence>
<dbReference type="Proteomes" id="UP000678276">
    <property type="component" value="Unassembled WGS sequence"/>
</dbReference>
<dbReference type="Pfam" id="PF12277">
    <property type="entry name" value="DUF3618"/>
    <property type="match status" value="1"/>
</dbReference>